<evidence type="ECO:0000313" key="2">
    <source>
        <dbReference type="EMBL" id="QUP67387.1"/>
    </source>
</evidence>
<feature type="compositionally biased region" description="Basic residues" evidence="1">
    <location>
        <begin position="83"/>
        <end position="92"/>
    </location>
</feature>
<reference evidence="2" key="2">
    <citation type="submission" date="2021-04" db="EMBL/GenBank/DDBJ databases">
        <title>A complete genome sequence for Pseudomonas syringae Cit7.</title>
        <authorList>
            <person name="Baltrus D.A."/>
        </authorList>
    </citation>
    <scope>NUCLEOTIDE SEQUENCE</scope>
    <source>
        <strain evidence="2">Cit 7</strain>
    </source>
</reference>
<organism evidence="2 3">
    <name type="scientific">Pseudomonas syringae Cit 7</name>
    <dbReference type="NCBI Taxonomy" id="629264"/>
    <lineage>
        <taxon>Bacteria</taxon>
        <taxon>Pseudomonadati</taxon>
        <taxon>Pseudomonadota</taxon>
        <taxon>Gammaproteobacteria</taxon>
        <taxon>Pseudomonadales</taxon>
        <taxon>Pseudomonadaceae</taxon>
        <taxon>Pseudomonas</taxon>
        <taxon>Pseudomonas syringae</taxon>
    </lineage>
</organism>
<dbReference type="EMBL" id="CP073636">
    <property type="protein sequence ID" value="QUP67387.1"/>
    <property type="molecule type" value="Genomic_DNA"/>
</dbReference>
<dbReference type="RefSeq" id="WP_042928967.1">
    <property type="nucleotide sequence ID" value="NZ_CP073636.1"/>
</dbReference>
<evidence type="ECO:0000256" key="1">
    <source>
        <dbReference type="SAM" id="MobiDB-lite"/>
    </source>
</evidence>
<evidence type="ECO:0000313" key="3">
    <source>
        <dbReference type="Proteomes" id="UP000005924"/>
    </source>
</evidence>
<reference evidence="2" key="1">
    <citation type="journal article" date="2011" name="PLoS Pathog.">
        <title>Dynamic evolution of pathogenicity revealed by sequencing and comparative genomics of 19 Pseudomonas syringae isolates.</title>
        <authorList>
            <person name="Baltrus D.A."/>
            <person name="Nishimura M.T."/>
            <person name="Romanchuk A."/>
            <person name="Chang J.H."/>
            <person name="Mukhtar M.S."/>
            <person name="Cherkis K."/>
            <person name="Roach J."/>
            <person name="Grant S.R."/>
            <person name="Jones C.D."/>
            <person name="Dangl J.L."/>
        </authorList>
    </citation>
    <scope>NUCLEOTIDE SEQUENCE</scope>
    <source>
        <strain evidence="2">Cit 7</strain>
    </source>
</reference>
<accession>A0A8T8M1E6</accession>
<proteinExistence type="predicted"/>
<name>A0A8T8M1E6_PSESX</name>
<dbReference type="Proteomes" id="UP000005924">
    <property type="component" value="Chromosome"/>
</dbReference>
<dbReference type="AlphaFoldDB" id="A0A8T8M1E6"/>
<feature type="region of interest" description="Disordered" evidence="1">
    <location>
        <begin position="80"/>
        <end position="121"/>
    </location>
</feature>
<sequence>MSTASYRFGEMVGTALRECMRALNHKPVSAPVFVSATLSKTIPKTAITSGEYEALCAVPAMVRLNGINLHDWYEANTQECKPVKKPRKKPRAPKQTAESKAKASDSVSASPKLGSLDQLIA</sequence>
<gene>
    <name evidence="2" type="ORF">PSYCIT7_007075</name>
</gene>
<protein>
    <submittedName>
        <fullName evidence="2">Uncharacterized protein</fullName>
    </submittedName>
</protein>